<dbReference type="AlphaFoldDB" id="A0A6B0RB46"/>
<protein>
    <submittedName>
        <fullName evidence="2">Uncharacterized protein</fullName>
    </submittedName>
</protein>
<evidence type="ECO:0000313" key="3">
    <source>
        <dbReference type="Proteomes" id="UP000322234"/>
    </source>
</evidence>
<organism evidence="2 3">
    <name type="scientific">Bos mutus</name>
    <name type="common">wild yak</name>
    <dbReference type="NCBI Taxonomy" id="72004"/>
    <lineage>
        <taxon>Eukaryota</taxon>
        <taxon>Metazoa</taxon>
        <taxon>Chordata</taxon>
        <taxon>Craniata</taxon>
        <taxon>Vertebrata</taxon>
        <taxon>Euteleostomi</taxon>
        <taxon>Mammalia</taxon>
        <taxon>Eutheria</taxon>
        <taxon>Laurasiatheria</taxon>
        <taxon>Artiodactyla</taxon>
        <taxon>Ruminantia</taxon>
        <taxon>Pecora</taxon>
        <taxon>Bovidae</taxon>
        <taxon>Bovinae</taxon>
        <taxon>Bos</taxon>
    </lineage>
</organism>
<comment type="caution">
    <text evidence="2">The sequence shown here is derived from an EMBL/GenBank/DDBJ whole genome shotgun (WGS) entry which is preliminary data.</text>
</comment>
<reference evidence="2" key="1">
    <citation type="submission" date="2019-10" db="EMBL/GenBank/DDBJ databases">
        <title>The sequence and de novo assembly of the wild yak genome.</title>
        <authorList>
            <person name="Liu Y."/>
        </authorList>
    </citation>
    <scope>NUCLEOTIDE SEQUENCE [LARGE SCALE GENOMIC DNA]</scope>
    <source>
        <strain evidence="2">WY2019</strain>
    </source>
</reference>
<feature type="region of interest" description="Disordered" evidence="1">
    <location>
        <begin position="52"/>
        <end position="104"/>
    </location>
</feature>
<dbReference type="EMBL" id="VBQZ03000022">
    <property type="protein sequence ID" value="MXQ84683.1"/>
    <property type="molecule type" value="Genomic_DNA"/>
</dbReference>
<keyword evidence="3" id="KW-1185">Reference proteome</keyword>
<name>A0A6B0RB46_9CETA</name>
<proteinExistence type="predicted"/>
<sequence>MKVLRTGQGEREVSVQTCGFRTLLVVPDRNCSLVTLAYSAVVLPMEGPMRVASQRPALPCKRGEERGHRESPGLPRKASSSGAPSEAHQRAHLKPNLHGGKEGESLDCNSKWQPGFMRFCLRIYKTLSQLHGKDTGLPSLTEAVFENMPARLAEKETRPFIELSSSAQPYNEMDKGHPDEVANVEFTTFVETVPGTVYAPHQFIEAVLEKKQFCVGLISGRRFTMKQVA</sequence>
<feature type="compositionally biased region" description="Basic and acidic residues" evidence="1">
    <location>
        <begin position="61"/>
        <end position="71"/>
    </location>
</feature>
<evidence type="ECO:0000313" key="2">
    <source>
        <dbReference type="EMBL" id="MXQ84683.1"/>
    </source>
</evidence>
<evidence type="ECO:0000256" key="1">
    <source>
        <dbReference type="SAM" id="MobiDB-lite"/>
    </source>
</evidence>
<gene>
    <name evidence="2" type="ORF">E5288_WYG016778</name>
</gene>
<dbReference type="Proteomes" id="UP000322234">
    <property type="component" value="Unassembled WGS sequence"/>
</dbReference>
<accession>A0A6B0RB46</accession>